<accession>A0A0G3WJ56</accession>
<dbReference type="Proteomes" id="UP000035337">
    <property type="component" value="Chromosome"/>
</dbReference>
<dbReference type="AlphaFoldDB" id="A0A0G3WJ56"/>
<protein>
    <submittedName>
        <fullName evidence="1">Uncharacterized protein</fullName>
    </submittedName>
</protein>
<gene>
    <name evidence="1" type="ORF">Epro_0546</name>
</gene>
<evidence type="ECO:0000313" key="2">
    <source>
        <dbReference type="Proteomes" id="UP000035337"/>
    </source>
</evidence>
<dbReference type="EMBL" id="CP009498">
    <property type="protein sequence ID" value="AKL97925.1"/>
    <property type="molecule type" value="Genomic_DNA"/>
</dbReference>
<proteinExistence type="predicted"/>
<name>A0A0G3WJ56_9BACT</name>
<dbReference type="OrthoDB" id="9919160at2"/>
<organism evidence="1 2">
    <name type="scientific">Endomicrobium proavitum</name>
    <dbReference type="NCBI Taxonomy" id="1408281"/>
    <lineage>
        <taxon>Bacteria</taxon>
        <taxon>Pseudomonadati</taxon>
        <taxon>Elusimicrobiota</taxon>
        <taxon>Endomicrobiia</taxon>
        <taxon>Endomicrobiales</taxon>
        <taxon>Endomicrobiaceae</taxon>
        <taxon>Endomicrobium</taxon>
    </lineage>
</organism>
<dbReference type="STRING" id="1408281.Epro_0546"/>
<dbReference type="KEGG" id="epo:Epro_0546"/>
<evidence type="ECO:0000313" key="1">
    <source>
        <dbReference type="EMBL" id="AKL97925.1"/>
    </source>
</evidence>
<reference evidence="1 2" key="1">
    <citation type="submission" date="2014-09" db="EMBL/GenBank/DDBJ databases">
        <title>Complete genome sequence of Endomicrobium proavitum.</title>
        <authorList>
            <person name="Zheng H."/>
        </authorList>
    </citation>
    <scope>NUCLEOTIDE SEQUENCE [LARGE SCALE GENOMIC DNA]</scope>
    <source>
        <strain evidence="1 2">Rsa215</strain>
    </source>
</reference>
<dbReference type="RefSeq" id="WP_052570382.1">
    <property type="nucleotide sequence ID" value="NZ_CP009498.1"/>
</dbReference>
<keyword evidence="2" id="KW-1185">Reference proteome</keyword>
<sequence length="191" mass="21598">MKKIKNFKVNLRVREISRVIKKLVNAPDMPVELEEAVQRGCHYCSKLLKVSVIYDAFAKGALAFSYEKDAPAKWVAQSLFFITIGTSLQEEYKKNQEAFGTHTEKIISAVAVDALEQGKNFIQRLISSEAEDENCELSRSVEIPPELYASAAQHVPIDKIGVEILDGKLYPQYSYCGVFYWIPSKKKSSKK</sequence>